<organism evidence="1">
    <name type="scientific">Siphoviridae sp. ctg5k4</name>
    <dbReference type="NCBI Taxonomy" id="2826418"/>
    <lineage>
        <taxon>Viruses</taxon>
        <taxon>Duplodnaviria</taxon>
        <taxon>Heunggongvirae</taxon>
        <taxon>Uroviricota</taxon>
        <taxon>Caudoviricetes</taxon>
    </lineage>
</organism>
<proteinExistence type="predicted"/>
<dbReference type="EMBL" id="BK014843">
    <property type="protein sequence ID" value="DAD78420.1"/>
    <property type="molecule type" value="Genomic_DNA"/>
</dbReference>
<protein>
    <submittedName>
        <fullName evidence="1">Head Tail Connector Protein</fullName>
    </submittedName>
</protein>
<reference evidence="1" key="1">
    <citation type="journal article" date="2021" name="Proc. Natl. Acad. Sci. U.S.A.">
        <title>A Catalog of Tens of Thousands of Viruses from Human Metagenomes Reveals Hidden Associations with Chronic Diseases.</title>
        <authorList>
            <person name="Tisza M.J."/>
            <person name="Buck C.B."/>
        </authorList>
    </citation>
    <scope>NUCLEOTIDE SEQUENCE</scope>
    <source>
        <strain evidence="1">Ctg5k4</strain>
    </source>
</reference>
<name>A0A8S5M877_9CAUD</name>
<evidence type="ECO:0000313" key="1">
    <source>
        <dbReference type="EMBL" id="DAD78420.1"/>
    </source>
</evidence>
<sequence>MSGEQLTNEEVILEILKARLSISTDVRDNLLKHIISGIIEELKEQQGIKLDVSKISHQLFVADYAEYRYSSRDNPSMPRHIRWRLNNLMFGSLGGGSND</sequence>
<accession>A0A8S5M877</accession>